<reference evidence="5" key="1">
    <citation type="submission" date="2018-01" db="EMBL/GenBank/DDBJ databases">
        <title>Complete genome of Tamlana sp. UJ94.</title>
        <authorList>
            <person name="Jung J."/>
            <person name="Chung D."/>
            <person name="Bae S.S."/>
            <person name="Baek K."/>
        </authorList>
    </citation>
    <scope>NUCLEOTIDE SEQUENCE [LARGE SCALE GENOMIC DNA]</scope>
    <source>
        <strain evidence="5">UJ94</strain>
    </source>
</reference>
<evidence type="ECO:0000256" key="3">
    <source>
        <dbReference type="ARBA" id="ARBA00023237"/>
    </source>
</evidence>
<dbReference type="Gene3D" id="2.60.40.1120">
    <property type="entry name" value="Carboxypeptidase-like, regulatory domain"/>
    <property type="match status" value="1"/>
</dbReference>
<dbReference type="SUPFAM" id="SSF49464">
    <property type="entry name" value="Carboxypeptidase regulatory domain-like"/>
    <property type="match status" value="1"/>
</dbReference>
<sequence>MKQSLLLIFFLSISCVIYAQETLVVGSVKDSETLEPIESAIIHLEGTSLKTQSNHLGVFVLEGIIPLGEQILVVSKQGYNQKSYPIVVYKGKTLNINDMVLSRNLSPDNDLFTISLTDDELHDDTLASDNISGLLAASLDVFQRTAAFEFSASFFRPRGLDSNHSAILINGVAMNKSFNGRPQWSNWGGLNDVLRNQELAFGLAPSSFSFGGVLGSTNINVRPSEARSGGRLTYSSSNRSYAHRIMAKYASGLLKNNWAYTVSLGRRWGSEGYQDATLYSANSFFASVEKQFNGNQSLNFTAIYTPNIRGKSSPNTQEVYDIKGTKYNEYWGWQDGEKRNSRLKEVNEPILMLNHYWNLSSKTILNTNIAFQFGHMGNSRLDYNGTDLIDGMPQGGGSNPSPTYYQKLPSYFERNDPDHLEYAYQALKAFQSDGQIHWSDMYEANISHAAQGGHAIYALYEDRVDDTQFTINSILNTAINNNVTLNAAVNYSGLNSENFANVLDLLGATHYLDVDAFASNSHEAQNDLQNPNRLVTEGDKFKYHYRLLSKALNAFAQAQFRYNKIDFYLSGQFSQTQYQREGLYQNGGFPDNSLGKGEKMNFTGFGFKGGFTYKFSGKHLFDGNLGVLSRAPSLQNTFSNAKENHNTVPQILTENIRSVDVSYHFRSSIVKAKLTGYFTKIGRANDIAFYFADGVGGDHAVFVQEILQDIEKKHFGAELGIEAQVTSTLKLKGVASLGQFIYANNPNLLLTTEPDAEAITAGFVDGAKYFGETKLKNYRLASGPQNAYSIGFEYRDPNYWWFGATANFFSNTFLDVSPLKRSSNFNTDYDGQTFNDYDEDIARELLKQERFDDYMVVNLVGGKSWILGKHYVGLFASVNNLLNASYKTGGFEQGRNANYRELRDDKALETPVFGPKYWYGRGTTYFLNLNVSF</sequence>
<evidence type="ECO:0000313" key="5">
    <source>
        <dbReference type="Proteomes" id="UP000236592"/>
    </source>
</evidence>
<evidence type="ECO:0000256" key="1">
    <source>
        <dbReference type="ARBA" id="ARBA00004442"/>
    </source>
</evidence>
<name>A0A2I7SFQ6_9FLAO</name>
<keyword evidence="3" id="KW-0998">Cell outer membrane</keyword>
<organism evidence="4 5">
    <name type="scientific">Pseudotamlana carrageenivorans</name>
    <dbReference type="NCBI Taxonomy" id="2069432"/>
    <lineage>
        <taxon>Bacteria</taxon>
        <taxon>Pseudomonadati</taxon>
        <taxon>Bacteroidota</taxon>
        <taxon>Flavobacteriia</taxon>
        <taxon>Flavobacteriales</taxon>
        <taxon>Flavobacteriaceae</taxon>
        <taxon>Pseudotamlana</taxon>
    </lineage>
</organism>
<dbReference type="KEGG" id="taj:C1A40_04210"/>
<dbReference type="InterPro" id="IPR008969">
    <property type="entry name" value="CarboxyPept-like_regulatory"/>
</dbReference>
<dbReference type="SUPFAM" id="SSF56935">
    <property type="entry name" value="Porins"/>
    <property type="match status" value="1"/>
</dbReference>
<dbReference type="AlphaFoldDB" id="A0A2I7SFQ6"/>
<dbReference type="EMBL" id="CP025938">
    <property type="protein sequence ID" value="AUS04727.1"/>
    <property type="molecule type" value="Genomic_DNA"/>
</dbReference>
<proteinExistence type="predicted"/>
<keyword evidence="5" id="KW-1185">Reference proteome</keyword>
<gene>
    <name evidence="4" type="ORF">C1A40_04210</name>
</gene>
<protein>
    <submittedName>
        <fullName evidence="4">TonB-dependent receptor</fullName>
    </submittedName>
</protein>
<dbReference type="OrthoDB" id="1453181at2"/>
<dbReference type="RefSeq" id="WP_102994806.1">
    <property type="nucleotide sequence ID" value="NZ_CP025938.1"/>
</dbReference>
<dbReference type="Pfam" id="PF13715">
    <property type="entry name" value="CarbopepD_reg_2"/>
    <property type="match status" value="1"/>
</dbReference>
<dbReference type="PROSITE" id="PS51257">
    <property type="entry name" value="PROKAR_LIPOPROTEIN"/>
    <property type="match status" value="1"/>
</dbReference>
<dbReference type="GO" id="GO:0009279">
    <property type="term" value="C:cell outer membrane"/>
    <property type="evidence" value="ECO:0007669"/>
    <property type="project" value="UniProtKB-SubCell"/>
</dbReference>
<comment type="subcellular location">
    <subcellularLocation>
        <location evidence="1">Cell outer membrane</location>
    </subcellularLocation>
</comment>
<keyword evidence="2" id="KW-0472">Membrane</keyword>
<dbReference type="Gene3D" id="2.40.170.20">
    <property type="entry name" value="TonB-dependent receptor, beta-barrel domain"/>
    <property type="match status" value="1"/>
</dbReference>
<dbReference type="InterPro" id="IPR036942">
    <property type="entry name" value="Beta-barrel_TonB_sf"/>
</dbReference>
<keyword evidence="4" id="KW-0675">Receptor</keyword>
<evidence type="ECO:0000256" key="2">
    <source>
        <dbReference type="ARBA" id="ARBA00023136"/>
    </source>
</evidence>
<dbReference type="Proteomes" id="UP000236592">
    <property type="component" value="Chromosome"/>
</dbReference>
<accession>A0A2I7SFQ6</accession>
<evidence type="ECO:0000313" key="4">
    <source>
        <dbReference type="EMBL" id="AUS04727.1"/>
    </source>
</evidence>